<gene>
    <name evidence="3" type="ORF">BVJ40_14850</name>
</gene>
<organism evidence="3">
    <name type="scientific">Salmonella enterica</name>
    <name type="common">Salmonella choleraesuis</name>
    <dbReference type="NCBI Taxonomy" id="28901"/>
    <lineage>
        <taxon>Bacteria</taxon>
        <taxon>Pseudomonadati</taxon>
        <taxon>Pseudomonadota</taxon>
        <taxon>Gammaproteobacteria</taxon>
        <taxon>Enterobacterales</taxon>
        <taxon>Enterobacteriaceae</taxon>
        <taxon>Salmonella</taxon>
    </lineage>
</organism>
<dbReference type="GO" id="GO:0009289">
    <property type="term" value="C:pilus"/>
    <property type="evidence" value="ECO:0007669"/>
    <property type="project" value="InterPro"/>
</dbReference>
<dbReference type="Pfam" id="PF00419">
    <property type="entry name" value="Fimbrial"/>
    <property type="match status" value="1"/>
</dbReference>
<feature type="domain" description="Fimbrial-type adhesion" evidence="2">
    <location>
        <begin position="37"/>
        <end position="185"/>
    </location>
</feature>
<dbReference type="EMBL" id="AAGSEK010000028">
    <property type="protein sequence ID" value="EBR4142593.1"/>
    <property type="molecule type" value="Genomic_DNA"/>
</dbReference>
<dbReference type="GO" id="GO:0043709">
    <property type="term" value="P:cell adhesion involved in single-species biofilm formation"/>
    <property type="evidence" value="ECO:0007669"/>
    <property type="project" value="TreeGrafter"/>
</dbReference>
<accession>A0A5U7LUV0</accession>
<sequence length="185" mass="18644">MSIKSKIAVATLMAMSLASIDAMAAATGNTGNTGKVTFTGEVVDSPCNLASGPDGADVKVDFGQLSMAQLNAGVKVSEQFSLKLENCALSTKAGDGTVTTKTAEITFNSSDVDAANAALLKTNGGATGLGIGIDGYTFGTAAPIKGLVDGNNDLRFTATAQQRVAGTNVTAGDFMAATNFVISYK</sequence>
<dbReference type="SUPFAM" id="SSF49401">
    <property type="entry name" value="Bacterial adhesins"/>
    <property type="match status" value="1"/>
</dbReference>
<keyword evidence="1" id="KW-0732">Signal</keyword>
<reference evidence="3" key="1">
    <citation type="submission" date="2018-07" db="EMBL/GenBank/DDBJ databases">
        <authorList>
            <consortium name="PulseNet: The National Subtyping Network for Foodborne Disease Surveillance"/>
            <person name="Tarr C.L."/>
            <person name="Trees E."/>
            <person name="Katz L.S."/>
            <person name="Carleton-Romer H.A."/>
            <person name="Stroika S."/>
            <person name="Kucerova Z."/>
            <person name="Roache K.F."/>
            <person name="Sabol A.L."/>
            <person name="Besser J."/>
            <person name="Gerner-Smidt P."/>
        </authorList>
    </citation>
    <scope>NUCLEOTIDE SEQUENCE</scope>
    <source>
        <strain evidence="3">PNUSAS006765</strain>
    </source>
</reference>
<dbReference type="InterPro" id="IPR000259">
    <property type="entry name" value="Adhesion_dom_fimbrial"/>
</dbReference>
<feature type="signal peptide" evidence="1">
    <location>
        <begin position="1"/>
        <end position="24"/>
    </location>
</feature>
<dbReference type="InterPro" id="IPR050263">
    <property type="entry name" value="Bact_Fimbrial_Adh_Pro"/>
</dbReference>
<dbReference type="AlphaFoldDB" id="A0A5U7LUV0"/>
<name>A0A5U7LUV0_SALER</name>
<comment type="caution">
    <text evidence="3">The sequence shown here is derived from an EMBL/GenBank/DDBJ whole genome shotgun (WGS) entry which is preliminary data.</text>
</comment>
<protein>
    <submittedName>
        <fullName evidence="3">Type 1 fimbrial protein</fullName>
    </submittedName>
</protein>
<dbReference type="InterPro" id="IPR008966">
    <property type="entry name" value="Adhesion_dom_sf"/>
</dbReference>
<proteinExistence type="predicted"/>
<evidence type="ECO:0000259" key="2">
    <source>
        <dbReference type="Pfam" id="PF00419"/>
    </source>
</evidence>
<evidence type="ECO:0000256" key="1">
    <source>
        <dbReference type="SAM" id="SignalP"/>
    </source>
</evidence>
<dbReference type="InterPro" id="IPR036937">
    <property type="entry name" value="Adhesion_dom_fimbrial_sf"/>
</dbReference>
<evidence type="ECO:0000313" key="3">
    <source>
        <dbReference type="EMBL" id="EBR4142593.1"/>
    </source>
</evidence>
<dbReference type="Gene3D" id="2.60.40.1090">
    <property type="entry name" value="Fimbrial-type adhesion domain"/>
    <property type="match status" value="1"/>
</dbReference>
<dbReference type="PANTHER" id="PTHR33420:SF26">
    <property type="entry name" value="FIMBRIAL SUBUNIT"/>
    <property type="match status" value="1"/>
</dbReference>
<dbReference type="PANTHER" id="PTHR33420">
    <property type="entry name" value="FIMBRIAL SUBUNIT ELFA-RELATED"/>
    <property type="match status" value="1"/>
</dbReference>
<feature type="chain" id="PRO_5026251155" evidence="1">
    <location>
        <begin position="25"/>
        <end position="185"/>
    </location>
</feature>